<dbReference type="InterPro" id="IPR027417">
    <property type="entry name" value="P-loop_NTPase"/>
</dbReference>
<evidence type="ECO:0008006" key="3">
    <source>
        <dbReference type="Google" id="ProtNLM"/>
    </source>
</evidence>
<sequence>MAIARALAYDSKTILGDEPTGNLDKETETEILDIFTNLAHEDNKCVIIISHSSSVKEKVDVVLNLKEGHVVNSSRKS</sequence>
<protein>
    <recommendedName>
        <fullName evidence="3">ABC transporter ATP-binding protein</fullName>
    </recommendedName>
</protein>
<dbReference type="AlphaFoldDB" id="A0A9D0ZR30"/>
<dbReference type="PANTHER" id="PTHR42798:SF6">
    <property type="entry name" value="CELL DIVISION ATP-BINDING PROTEIN FTSE"/>
    <property type="match status" value="1"/>
</dbReference>
<name>A0A9D0ZR30_9FIRM</name>
<reference evidence="1" key="2">
    <citation type="journal article" date="2021" name="PeerJ">
        <title>Extensive microbial diversity within the chicken gut microbiome revealed by metagenomics and culture.</title>
        <authorList>
            <person name="Gilroy R."/>
            <person name="Ravi A."/>
            <person name="Getino M."/>
            <person name="Pursley I."/>
            <person name="Horton D.L."/>
            <person name="Alikhan N.F."/>
            <person name="Baker D."/>
            <person name="Gharbi K."/>
            <person name="Hall N."/>
            <person name="Watson M."/>
            <person name="Adriaenssens E.M."/>
            <person name="Foster-Nyarko E."/>
            <person name="Jarju S."/>
            <person name="Secka A."/>
            <person name="Antonio M."/>
            <person name="Oren A."/>
            <person name="Chaudhuri R.R."/>
            <person name="La Ragione R."/>
            <person name="Hildebrand F."/>
            <person name="Pallen M.J."/>
        </authorList>
    </citation>
    <scope>NUCLEOTIDE SEQUENCE</scope>
    <source>
        <strain evidence="1">CHK147-3167</strain>
    </source>
</reference>
<comment type="caution">
    <text evidence="1">The sequence shown here is derived from an EMBL/GenBank/DDBJ whole genome shotgun (WGS) entry which is preliminary data.</text>
</comment>
<accession>A0A9D0ZR30</accession>
<evidence type="ECO:0000313" key="1">
    <source>
        <dbReference type="EMBL" id="HIQ90956.1"/>
    </source>
</evidence>
<organism evidence="1 2">
    <name type="scientific">Candidatus Coprosoma intestinipullorum</name>
    <dbReference type="NCBI Taxonomy" id="2840752"/>
    <lineage>
        <taxon>Bacteria</taxon>
        <taxon>Bacillati</taxon>
        <taxon>Bacillota</taxon>
        <taxon>Bacillota incertae sedis</taxon>
        <taxon>Candidatus Coprosoma</taxon>
    </lineage>
</organism>
<dbReference type="Gene3D" id="3.40.50.300">
    <property type="entry name" value="P-loop containing nucleotide triphosphate hydrolases"/>
    <property type="match status" value="1"/>
</dbReference>
<dbReference type="PANTHER" id="PTHR42798">
    <property type="entry name" value="LIPOPROTEIN-RELEASING SYSTEM ATP-BINDING PROTEIN LOLD"/>
    <property type="match status" value="1"/>
</dbReference>
<dbReference type="EMBL" id="DVFV01000092">
    <property type="protein sequence ID" value="HIQ90956.1"/>
    <property type="molecule type" value="Genomic_DNA"/>
</dbReference>
<dbReference type="Proteomes" id="UP000886786">
    <property type="component" value="Unassembled WGS sequence"/>
</dbReference>
<dbReference type="SUPFAM" id="SSF52540">
    <property type="entry name" value="P-loop containing nucleoside triphosphate hydrolases"/>
    <property type="match status" value="1"/>
</dbReference>
<reference evidence="1" key="1">
    <citation type="submission" date="2020-10" db="EMBL/GenBank/DDBJ databases">
        <authorList>
            <person name="Gilroy R."/>
        </authorList>
    </citation>
    <scope>NUCLEOTIDE SEQUENCE</scope>
    <source>
        <strain evidence="1">CHK147-3167</strain>
    </source>
</reference>
<proteinExistence type="predicted"/>
<evidence type="ECO:0000313" key="2">
    <source>
        <dbReference type="Proteomes" id="UP000886786"/>
    </source>
</evidence>
<gene>
    <name evidence="1" type="ORF">IAB27_04975</name>
</gene>